<feature type="domain" description="RNase III" evidence="1">
    <location>
        <begin position="27"/>
        <end position="139"/>
    </location>
</feature>
<dbReference type="SMART" id="SM00535">
    <property type="entry name" value="RIBOc"/>
    <property type="match status" value="1"/>
</dbReference>
<comment type="caution">
    <text evidence="2">The sequence shown here is derived from an EMBL/GenBank/DDBJ whole genome shotgun (WGS) entry which is preliminary data.</text>
</comment>
<dbReference type="CDD" id="cd00593">
    <property type="entry name" value="RIBOc"/>
    <property type="match status" value="1"/>
</dbReference>
<dbReference type="Gene3D" id="1.10.1520.10">
    <property type="entry name" value="Ribonuclease III domain"/>
    <property type="match status" value="1"/>
</dbReference>
<dbReference type="EMBL" id="JARKIB010000234">
    <property type="protein sequence ID" value="KAJ7721028.1"/>
    <property type="molecule type" value="Genomic_DNA"/>
</dbReference>
<dbReference type="InterPro" id="IPR000999">
    <property type="entry name" value="RNase_III_dom"/>
</dbReference>
<dbReference type="InterPro" id="IPR036389">
    <property type="entry name" value="RNase_III_sf"/>
</dbReference>
<name>A0AAD7HHQ9_9AGAR</name>
<evidence type="ECO:0000313" key="2">
    <source>
        <dbReference type="EMBL" id="KAJ7721028.1"/>
    </source>
</evidence>
<sequence length="334" mass="38584">MRLLQVYLDSDKHRSHRLPLADLSPHLFRQATNSVKHSTENNDLLEFMGDRAVNLACVLLVDKEKVCPDQQIFVGRRLSCNDTLGRLAWWMHLDKHAALSSIDARAIRNWSPRRKRNPPPKVLADLFESFVGAYWLEHGWPALLSWLQPFFKPLVEIATEDFLLSHRNTCKVPLYVSNWWRQRQGDSISQNSYQQLVQFLDRQQRSLTSTGRVAVEAIPLSTKFIYSGDGELVNDCDRVEVAHHLISQWICSVYINSFPEIRRATSRAAHLASVRVFLFTQHLPEINARLDHYEFRHKRSCSCFHRIFFLAVVLLRLRGSRLQLDSTGAMGAPS</sequence>
<evidence type="ECO:0000259" key="1">
    <source>
        <dbReference type="PROSITE" id="PS50142"/>
    </source>
</evidence>
<dbReference type="GO" id="GO:0006396">
    <property type="term" value="P:RNA processing"/>
    <property type="evidence" value="ECO:0007669"/>
    <property type="project" value="InterPro"/>
</dbReference>
<dbReference type="PROSITE" id="PS50142">
    <property type="entry name" value="RNASE_3_2"/>
    <property type="match status" value="1"/>
</dbReference>
<dbReference type="SUPFAM" id="SSF69065">
    <property type="entry name" value="RNase III domain-like"/>
    <property type="match status" value="1"/>
</dbReference>
<keyword evidence="3" id="KW-1185">Reference proteome</keyword>
<dbReference type="GO" id="GO:0004525">
    <property type="term" value="F:ribonuclease III activity"/>
    <property type="evidence" value="ECO:0007669"/>
    <property type="project" value="InterPro"/>
</dbReference>
<dbReference type="AlphaFoldDB" id="A0AAD7HHQ9"/>
<gene>
    <name evidence="2" type="ORF">B0H16DRAFT_1335582</name>
</gene>
<dbReference type="Pfam" id="PF00636">
    <property type="entry name" value="Ribonuclease_3"/>
    <property type="match status" value="1"/>
</dbReference>
<protein>
    <recommendedName>
        <fullName evidence="1">RNase III domain-containing protein</fullName>
    </recommendedName>
</protein>
<evidence type="ECO:0000313" key="3">
    <source>
        <dbReference type="Proteomes" id="UP001215598"/>
    </source>
</evidence>
<proteinExistence type="predicted"/>
<reference evidence="2" key="1">
    <citation type="submission" date="2023-03" db="EMBL/GenBank/DDBJ databases">
        <title>Massive genome expansion in bonnet fungi (Mycena s.s.) driven by repeated elements and novel gene families across ecological guilds.</title>
        <authorList>
            <consortium name="Lawrence Berkeley National Laboratory"/>
            <person name="Harder C.B."/>
            <person name="Miyauchi S."/>
            <person name="Viragh M."/>
            <person name="Kuo A."/>
            <person name="Thoen E."/>
            <person name="Andreopoulos B."/>
            <person name="Lu D."/>
            <person name="Skrede I."/>
            <person name="Drula E."/>
            <person name="Henrissat B."/>
            <person name="Morin E."/>
            <person name="Kohler A."/>
            <person name="Barry K."/>
            <person name="LaButti K."/>
            <person name="Morin E."/>
            <person name="Salamov A."/>
            <person name="Lipzen A."/>
            <person name="Mereny Z."/>
            <person name="Hegedus B."/>
            <person name="Baldrian P."/>
            <person name="Stursova M."/>
            <person name="Weitz H."/>
            <person name="Taylor A."/>
            <person name="Grigoriev I.V."/>
            <person name="Nagy L.G."/>
            <person name="Martin F."/>
            <person name="Kauserud H."/>
        </authorList>
    </citation>
    <scope>NUCLEOTIDE SEQUENCE</scope>
    <source>
        <strain evidence="2">CBHHK182m</strain>
    </source>
</reference>
<dbReference type="Proteomes" id="UP001215598">
    <property type="component" value="Unassembled WGS sequence"/>
</dbReference>
<accession>A0AAD7HHQ9</accession>
<organism evidence="2 3">
    <name type="scientific">Mycena metata</name>
    <dbReference type="NCBI Taxonomy" id="1033252"/>
    <lineage>
        <taxon>Eukaryota</taxon>
        <taxon>Fungi</taxon>
        <taxon>Dikarya</taxon>
        <taxon>Basidiomycota</taxon>
        <taxon>Agaricomycotina</taxon>
        <taxon>Agaricomycetes</taxon>
        <taxon>Agaricomycetidae</taxon>
        <taxon>Agaricales</taxon>
        <taxon>Marasmiineae</taxon>
        <taxon>Mycenaceae</taxon>
        <taxon>Mycena</taxon>
    </lineage>
</organism>